<dbReference type="GO" id="GO:0003700">
    <property type="term" value="F:DNA-binding transcription factor activity"/>
    <property type="evidence" value="ECO:0007669"/>
    <property type="project" value="InterPro"/>
</dbReference>
<dbReference type="InterPro" id="IPR050204">
    <property type="entry name" value="AraC_XylS_family_regulators"/>
</dbReference>
<dbReference type="SUPFAM" id="SSF46689">
    <property type="entry name" value="Homeodomain-like"/>
    <property type="match status" value="2"/>
</dbReference>
<dbReference type="EMBL" id="BJNG01000037">
    <property type="protein sequence ID" value="GEC21874.1"/>
    <property type="molecule type" value="Genomic_DNA"/>
</dbReference>
<dbReference type="InterPro" id="IPR018060">
    <property type="entry name" value="HTH_AraC"/>
</dbReference>
<dbReference type="Gene3D" id="1.10.10.60">
    <property type="entry name" value="Homeodomain-like"/>
    <property type="match status" value="1"/>
</dbReference>
<keyword evidence="3" id="KW-0804">Transcription</keyword>
<keyword evidence="1" id="KW-0805">Transcription regulation</keyword>
<dbReference type="GO" id="GO:0043565">
    <property type="term" value="F:sequence-specific DNA binding"/>
    <property type="evidence" value="ECO:0007669"/>
    <property type="project" value="InterPro"/>
</dbReference>
<protein>
    <recommendedName>
        <fullName evidence="4">HTH araC/xylS-type domain-containing protein</fullName>
    </recommendedName>
</protein>
<dbReference type="PROSITE" id="PS01124">
    <property type="entry name" value="HTH_ARAC_FAMILY_2"/>
    <property type="match status" value="1"/>
</dbReference>
<evidence type="ECO:0000313" key="5">
    <source>
        <dbReference type="EMBL" id="GEC21874.1"/>
    </source>
</evidence>
<feature type="domain" description="HTH araC/xylS-type" evidence="4">
    <location>
        <begin position="261"/>
        <end position="363"/>
    </location>
</feature>
<dbReference type="SMART" id="SM00342">
    <property type="entry name" value="HTH_ARAC"/>
    <property type="match status" value="1"/>
</dbReference>
<gene>
    <name evidence="5" type="ORF">PHY01_41570</name>
</gene>
<dbReference type="Pfam" id="PF14525">
    <property type="entry name" value="AraC_binding_2"/>
    <property type="match status" value="1"/>
</dbReference>
<accession>A0A4Y3WSX2</accession>
<dbReference type="PANTHER" id="PTHR46796:SF12">
    <property type="entry name" value="HTH-TYPE DNA-BINDING TRANSCRIPTIONAL ACTIVATOR EUTR"/>
    <property type="match status" value="1"/>
</dbReference>
<evidence type="ECO:0000256" key="2">
    <source>
        <dbReference type="ARBA" id="ARBA00023125"/>
    </source>
</evidence>
<name>A0A4Y3WSX2_9PSEU</name>
<organism evidence="5 6">
    <name type="scientific">Pseudonocardia hydrocarbonoxydans</name>
    <dbReference type="NCBI Taxonomy" id="76726"/>
    <lineage>
        <taxon>Bacteria</taxon>
        <taxon>Bacillati</taxon>
        <taxon>Actinomycetota</taxon>
        <taxon>Actinomycetes</taxon>
        <taxon>Pseudonocardiales</taxon>
        <taxon>Pseudonocardiaceae</taxon>
        <taxon>Pseudonocardia</taxon>
    </lineage>
</organism>
<dbReference type="PANTHER" id="PTHR46796">
    <property type="entry name" value="HTH-TYPE TRANSCRIPTIONAL ACTIVATOR RHAS-RELATED"/>
    <property type="match status" value="1"/>
</dbReference>
<keyword evidence="2" id="KW-0238">DNA-binding</keyword>
<evidence type="ECO:0000256" key="1">
    <source>
        <dbReference type="ARBA" id="ARBA00023015"/>
    </source>
</evidence>
<dbReference type="OrthoDB" id="5464689at2"/>
<evidence type="ECO:0000313" key="6">
    <source>
        <dbReference type="Proteomes" id="UP000320338"/>
    </source>
</evidence>
<keyword evidence="6" id="KW-1185">Reference proteome</keyword>
<evidence type="ECO:0000259" key="4">
    <source>
        <dbReference type="PROSITE" id="PS01124"/>
    </source>
</evidence>
<evidence type="ECO:0000256" key="3">
    <source>
        <dbReference type="ARBA" id="ARBA00023163"/>
    </source>
</evidence>
<sequence length="363" mass="39844">MTDSGDANRTTHGLCSGWTSAQSVSSNYSLVLGNRGVLTVAETLMRLSIDTPDPDEAHAWLRNAYADHHVSLSGPSNAFRFSHSVADFGSFKVGVARHSMALRGTWDPLDDMLLFSHLLEGRFTIRSPTAEVAAGPGDVFSYDPDVQMAVSWNDIRMAQVRIERSVVERLASEMFGDDRRVHPILFDTGRPVSTDKAVHWKRLMQYVTNDVAKNPAAHGSPLVLRQVQRLVVATLLDTFPNSGTSPDLRSTGAAASPEAVRRAMVFMEEHAAEDLDLTAVARAAHVGPRALQRAFRRAMDRTPMAYLRSVRLDHAHEDLRAADPGDGSTVGAIAARWGFGHPGRFASDYRRRFGRSPSDTLRG</sequence>
<dbReference type="Proteomes" id="UP000320338">
    <property type="component" value="Unassembled WGS sequence"/>
</dbReference>
<dbReference type="AlphaFoldDB" id="A0A4Y3WSX2"/>
<proteinExistence type="predicted"/>
<dbReference type="InterPro" id="IPR009057">
    <property type="entry name" value="Homeodomain-like_sf"/>
</dbReference>
<comment type="caution">
    <text evidence="5">The sequence shown here is derived from an EMBL/GenBank/DDBJ whole genome shotgun (WGS) entry which is preliminary data.</text>
</comment>
<dbReference type="InterPro" id="IPR035418">
    <property type="entry name" value="AraC-bd_2"/>
</dbReference>
<dbReference type="Pfam" id="PF12833">
    <property type="entry name" value="HTH_18"/>
    <property type="match status" value="1"/>
</dbReference>
<reference evidence="5 6" key="1">
    <citation type="submission" date="2019-06" db="EMBL/GenBank/DDBJ databases">
        <title>Whole genome shotgun sequence of Pseudonocardia hydrocarbonoxydans NBRC 14498.</title>
        <authorList>
            <person name="Hosoyama A."/>
            <person name="Uohara A."/>
            <person name="Ohji S."/>
            <person name="Ichikawa N."/>
        </authorList>
    </citation>
    <scope>NUCLEOTIDE SEQUENCE [LARGE SCALE GENOMIC DNA]</scope>
    <source>
        <strain evidence="5 6">NBRC 14498</strain>
    </source>
</reference>